<evidence type="ECO:0000313" key="12">
    <source>
        <dbReference type="EMBL" id="KRX01503.1"/>
    </source>
</evidence>
<comment type="similarity">
    <text evidence="5">Belongs to the purine/pyrimidine phosphoribosyltransferase family.</text>
</comment>
<proteinExistence type="inferred from homology"/>
<keyword evidence="7" id="KW-0963">Cytoplasm</keyword>
<keyword evidence="8" id="KW-0328">Glycosyltransferase</keyword>
<dbReference type="PANTHER" id="PTHR32315">
    <property type="entry name" value="ADENINE PHOSPHORIBOSYLTRANSFERASE"/>
    <property type="match status" value="1"/>
</dbReference>
<dbReference type="GO" id="GO:0002055">
    <property type="term" value="F:adenine binding"/>
    <property type="evidence" value="ECO:0007669"/>
    <property type="project" value="TreeGrafter"/>
</dbReference>
<dbReference type="GO" id="GO:0044209">
    <property type="term" value="P:AMP salvage"/>
    <property type="evidence" value="ECO:0007669"/>
    <property type="project" value="UniProtKB-UniPathway"/>
</dbReference>
<comment type="catalytic activity">
    <reaction evidence="1">
        <text>AMP + diphosphate = 5-phospho-alpha-D-ribose 1-diphosphate + adenine</text>
        <dbReference type="Rhea" id="RHEA:16609"/>
        <dbReference type="ChEBI" id="CHEBI:16708"/>
        <dbReference type="ChEBI" id="CHEBI:33019"/>
        <dbReference type="ChEBI" id="CHEBI:58017"/>
        <dbReference type="ChEBI" id="CHEBI:456215"/>
        <dbReference type="EC" id="2.4.2.7"/>
    </reaction>
</comment>
<dbReference type="EMBL" id="LDAU01000170">
    <property type="protein sequence ID" value="KRX01503.1"/>
    <property type="molecule type" value="Genomic_DNA"/>
</dbReference>
<comment type="function">
    <text evidence="2">Catalyzes a salvage reaction resulting in the formation of AMP, that is energically less costly than de novo synthesis.</text>
</comment>
<dbReference type="OrthoDB" id="363185at2759"/>
<dbReference type="OMA" id="QAYDLEY"/>
<keyword evidence="9" id="KW-0808">Transferase</keyword>
<evidence type="ECO:0000256" key="10">
    <source>
        <dbReference type="ARBA" id="ARBA00022726"/>
    </source>
</evidence>
<dbReference type="EC" id="2.4.2.7" evidence="6"/>
<evidence type="ECO:0000256" key="9">
    <source>
        <dbReference type="ARBA" id="ARBA00022679"/>
    </source>
</evidence>
<dbReference type="Pfam" id="PF00156">
    <property type="entry name" value="Pribosyltran"/>
    <property type="match status" value="1"/>
</dbReference>
<dbReference type="PANTHER" id="PTHR32315:SF3">
    <property type="entry name" value="ADENINE PHOSPHORIBOSYLTRANSFERASE"/>
    <property type="match status" value="1"/>
</dbReference>
<dbReference type="NCBIfam" id="TIGR01090">
    <property type="entry name" value="apt"/>
    <property type="match status" value="1"/>
</dbReference>
<dbReference type="GO" id="GO:0006166">
    <property type="term" value="P:purine ribonucleoside salvage"/>
    <property type="evidence" value="ECO:0007669"/>
    <property type="project" value="UniProtKB-KW"/>
</dbReference>
<dbReference type="CDD" id="cd06223">
    <property type="entry name" value="PRTases_typeI"/>
    <property type="match status" value="1"/>
</dbReference>
<dbReference type="GO" id="GO:0006168">
    <property type="term" value="P:adenine salvage"/>
    <property type="evidence" value="ECO:0007669"/>
    <property type="project" value="InterPro"/>
</dbReference>
<evidence type="ECO:0000256" key="2">
    <source>
        <dbReference type="ARBA" id="ARBA00003968"/>
    </source>
</evidence>
<dbReference type="Proteomes" id="UP000054937">
    <property type="component" value="Unassembled WGS sequence"/>
</dbReference>
<dbReference type="InterPro" id="IPR005764">
    <property type="entry name" value="Ade_phspho_trans"/>
</dbReference>
<evidence type="ECO:0000256" key="8">
    <source>
        <dbReference type="ARBA" id="ARBA00022676"/>
    </source>
</evidence>
<dbReference type="InParanoid" id="A0A0V0QH18"/>
<dbReference type="GO" id="GO:0003999">
    <property type="term" value="F:adenine phosphoribosyltransferase activity"/>
    <property type="evidence" value="ECO:0007669"/>
    <property type="project" value="UniProtKB-EC"/>
</dbReference>
<comment type="pathway">
    <text evidence="4">Purine metabolism; AMP biosynthesis via salvage pathway; AMP from adenine: step 1/1.</text>
</comment>
<dbReference type="AlphaFoldDB" id="A0A0V0QH18"/>
<dbReference type="InterPro" id="IPR000836">
    <property type="entry name" value="PRTase_dom"/>
</dbReference>
<dbReference type="NCBIfam" id="NF002634">
    <property type="entry name" value="PRK02304.1-3"/>
    <property type="match status" value="1"/>
</dbReference>
<evidence type="ECO:0000256" key="4">
    <source>
        <dbReference type="ARBA" id="ARBA00004659"/>
    </source>
</evidence>
<accession>A0A0V0QH18</accession>
<comment type="caution">
    <text evidence="12">The sequence shown here is derived from an EMBL/GenBank/DDBJ whole genome shotgun (WGS) entry which is preliminary data.</text>
</comment>
<evidence type="ECO:0000256" key="3">
    <source>
        <dbReference type="ARBA" id="ARBA00004496"/>
    </source>
</evidence>
<dbReference type="NCBIfam" id="NF002636">
    <property type="entry name" value="PRK02304.1-5"/>
    <property type="match status" value="1"/>
</dbReference>
<dbReference type="HAMAP" id="MF_00004">
    <property type="entry name" value="Aden_phosphoribosyltr"/>
    <property type="match status" value="1"/>
</dbReference>
<dbReference type="UniPathway" id="UPA00588">
    <property type="reaction ID" value="UER00646"/>
</dbReference>
<dbReference type="SUPFAM" id="SSF53271">
    <property type="entry name" value="PRTase-like"/>
    <property type="match status" value="1"/>
</dbReference>
<keyword evidence="10" id="KW-0660">Purine salvage</keyword>
<reference evidence="12 13" key="1">
    <citation type="journal article" date="2015" name="Sci. Rep.">
        <title>Genome of the facultative scuticociliatosis pathogen Pseudocohnilembus persalinus provides insight into its virulence through horizontal gene transfer.</title>
        <authorList>
            <person name="Xiong J."/>
            <person name="Wang G."/>
            <person name="Cheng J."/>
            <person name="Tian M."/>
            <person name="Pan X."/>
            <person name="Warren A."/>
            <person name="Jiang C."/>
            <person name="Yuan D."/>
            <person name="Miao W."/>
        </authorList>
    </citation>
    <scope>NUCLEOTIDE SEQUENCE [LARGE SCALE GENOMIC DNA]</scope>
    <source>
        <strain evidence="12">36N120E</strain>
    </source>
</reference>
<dbReference type="InterPro" id="IPR050054">
    <property type="entry name" value="UPRTase/APRTase"/>
</dbReference>
<dbReference type="GO" id="GO:0016208">
    <property type="term" value="F:AMP binding"/>
    <property type="evidence" value="ECO:0007669"/>
    <property type="project" value="TreeGrafter"/>
</dbReference>
<evidence type="ECO:0000256" key="5">
    <source>
        <dbReference type="ARBA" id="ARBA00008391"/>
    </source>
</evidence>
<sequence>MEEEQQLHEQGKFIIDHLTTIPDWPKKGVNFKDIGPTLKNPETFAKIIDLYAAALKNIDFQYLVSLESRGFIYGTALAMKMNKGQVLIRKPGKLPGEVVKQEFQKEYGTDHFEIQKNALQKGDKVVIIDDILATGGTAKAAIDLVEKLGAETVGMVFLYEIGFLEGRKKIPENIKILSLSRE</sequence>
<organism evidence="12 13">
    <name type="scientific">Pseudocohnilembus persalinus</name>
    <name type="common">Ciliate</name>
    <dbReference type="NCBI Taxonomy" id="266149"/>
    <lineage>
        <taxon>Eukaryota</taxon>
        <taxon>Sar</taxon>
        <taxon>Alveolata</taxon>
        <taxon>Ciliophora</taxon>
        <taxon>Intramacronucleata</taxon>
        <taxon>Oligohymenophorea</taxon>
        <taxon>Scuticociliatia</taxon>
        <taxon>Philasterida</taxon>
        <taxon>Pseudocohnilembidae</taxon>
        <taxon>Pseudocohnilembus</taxon>
    </lineage>
</organism>
<dbReference type="InterPro" id="IPR029057">
    <property type="entry name" value="PRTase-like"/>
</dbReference>
<dbReference type="FunFam" id="3.40.50.2020:FF:000021">
    <property type="entry name" value="Adenine phosphoribosyltransferase"/>
    <property type="match status" value="1"/>
</dbReference>
<comment type="subcellular location">
    <subcellularLocation>
        <location evidence="3">Cytoplasm</location>
    </subcellularLocation>
</comment>
<dbReference type="GO" id="GO:0005737">
    <property type="term" value="C:cytoplasm"/>
    <property type="evidence" value="ECO:0007669"/>
    <property type="project" value="UniProtKB-SubCell"/>
</dbReference>
<evidence type="ECO:0000259" key="11">
    <source>
        <dbReference type="Pfam" id="PF00156"/>
    </source>
</evidence>
<evidence type="ECO:0000313" key="13">
    <source>
        <dbReference type="Proteomes" id="UP000054937"/>
    </source>
</evidence>
<dbReference type="Gene3D" id="3.40.50.2020">
    <property type="match status" value="1"/>
</dbReference>
<evidence type="ECO:0000256" key="6">
    <source>
        <dbReference type="ARBA" id="ARBA00011893"/>
    </source>
</evidence>
<keyword evidence="13" id="KW-1185">Reference proteome</keyword>
<evidence type="ECO:0000256" key="7">
    <source>
        <dbReference type="ARBA" id="ARBA00022490"/>
    </source>
</evidence>
<gene>
    <name evidence="12" type="ORF">PPERSA_01406</name>
</gene>
<feature type="domain" description="Phosphoribosyltransferase" evidence="11">
    <location>
        <begin position="39"/>
        <end position="160"/>
    </location>
</feature>
<protein>
    <recommendedName>
        <fullName evidence="6">adenine phosphoribosyltransferase</fullName>
        <ecNumber evidence="6">2.4.2.7</ecNumber>
    </recommendedName>
</protein>
<name>A0A0V0QH18_PSEPJ</name>
<evidence type="ECO:0000256" key="1">
    <source>
        <dbReference type="ARBA" id="ARBA00000868"/>
    </source>
</evidence>